<dbReference type="SUPFAM" id="SSF81301">
    <property type="entry name" value="Nucleotidyltransferase"/>
    <property type="match status" value="1"/>
</dbReference>
<comment type="similarity">
    <text evidence="4">Belongs to the relA/spoT family.</text>
</comment>
<dbReference type="SUPFAM" id="SSF109604">
    <property type="entry name" value="HD-domain/PDEase-like"/>
    <property type="match status" value="1"/>
</dbReference>
<name>A0A9D1NAG7_9FIRM</name>
<dbReference type="Gene3D" id="3.30.70.260">
    <property type="match status" value="1"/>
</dbReference>
<evidence type="ECO:0000259" key="7">
    <source>
        <dbReference type="PROSITE" id="PS51880"/>
    </source>
</evidence>
<reference evidence="8" key="2">
    <citation type="journal article" date="2021" name="PeerJ">
        <title>Extensive microbial diversity within the chicken gut microbiome revealed by metagenomics and culture.</title>
        <authorList>
            <person name="Gilroy R."/>
            <person name="Ravi A."/>
            <person name="Getino M."/>
            <person name="Pursley I."/>
            <person name="Horton D.L."/>
            <person name="Alikhan N.F."/>
            <person name="Baker D."/>
            <person name="Gharbi K."/>
            <person name="Hall N."/>
            <person name="Watson M."/>
            <person name="Adriaenssens E.M."/>
            <person name="Foster-Nyarko E."/>
            <person name="Jarju S."/>
            <person name="Secka A."/>
            <person name="Antonio M."/>
            <person name="Oren A."/>
            <person name="Chaudhuri R.R."/>
            <person name="La Ragione R."/>
            <person name="Hildebrand F."/>
            <person name="Pallen M.J."/>
        </authorList>
    </citation>
    <scope>NUCLEOTIDE SEQUENCE</scope>
    <source>
        <strain evidence="8">23406</strain>
    </source>
</reference>
<evidence type="ECO:0000259" key="5">
    <source>
        <dbReference type="PROSITE" id="PS51671"/>
    </source>
</evidence>
<dbReference type="CDD" id="cd00077">
    <property type="entry name" value="HDc"/>
    <property type="match status" value="1"/>
</dbReference>
<organism evidence="8 9">
    <name type="scientific">Candidatus Stercoripulliclostridium merdipullorum</name>
    <dbReference type="NCBI Taxonomy" id="2840952"/>
    <lineage>
        <taxon>Bacteria</taxon>
        <taxon>Bacillati</taxon>
        <taxon>Bacillota</taxon>
        <taxon>Clostridia</taxon>
        <taxon>Eubacteriales</taxon>
        <taxon>Candidatus Stercoripulliclostridium</taxon>
    </lineage>
</organism>
<dbReference type="EC" id="2.7.6.5" evidence="2"/>
<feature type="domain" description="HD" evidence="6">
    <location>
        <begin position="44"/>
        <end position="143"/>
    </location>
</feature>
<comment type="catalytic activity">
    <reaction evidence="3">
        <text>GTP + ATP = guanosine 3'-diphosphate 5'-triphosphate + AMP</text>
        <dbReference type="Rhea" id="RHEA:22088"/>
        <dbReference type="ChEBI" id="CHEBI:30616"/>
        <dbReference type="ChEBI" id="CHEBI:37565"/>
        <dbReference type="ChEBI" id="CHEBI:142410"/>
        <dbReference type="ChEBI" id="CHEBI:456215"/>
        <dbReference type="EC" id="2.7.6.5"/>
    </reaction>
</comment>
<accession>A0A9D1NAG7</accession>
<dbReference type="CDD" id="cd05399">
    <property type="entry name" value="NT_Rel-Spo_like"/>
    <property type="match status" value="1"/>
</dbReference>
<reference evidence="8" key="1">
    <citation type="submission" date="2020-10" db="EMBL/GenBank/DDBJ databases">
        <authorList>
            <person name="Gilroy R."/>
        </authorList>
    </citation>
    <scope>NUCLEOTIDE SEQUENCE</scope>
    <source>
        <strain evidence="8">23406</strain>
    </source>
</reference>
<dbReference type="InterPro" id="IPR012676">
    <property type="entry name" value="TGS-like"/>
</dbReference>
<dbReference type="Gene3D" id="3.30.460.10">
    <property type="entry name" value="Beta Polymerase, domain 2"/>
    <property type="match status" value="1"/>
</dbReference>
<dbReference type="Pfam" id="PF02824">
    <property type="entry name" value="TGS"/>
    <property type="match status" value="1"/>
</dbReference>
<dbReference type="CDD" id="cd01668">
    <property type="entry name" value="TGS_RSH"/>
    <property type="match status" value="1"/>
</dbReference>
<dbReference type="GO" id="GO:0005886">
    <property type="term" value="C:plasma membrane"/>
    <property type="evidence" value="ECO:0007669"/>
    <property type="project" value="TreeGrafter"/>
</dbReference>
<sequence>MTEQEFLSKIKSQYPEEDVQCIRYALEFSAEAHKGQLRESGEPYIVHPIAVAATLADLGMDSACVAAALMHDVLEDTMISDADLKKKFGEEIYALVAGVTKLSRIKFTSKEEEQAENYRKLFFAVANDVRVLFIKLADRLHNMRTLGVCRKDKQIRIARETLELYAPLAGRLGIAQIKSDLEDLSMRYLYPEEYRFLAENIDARRGERMGLVMRIANEIEVQLSEQNIHGEVKGRPKHFYSIYKKMRDQGKTLDQIYDLIAVRVIVDTVRDCYTVLGIIHSMWKPIPGRFKDYIAVPKPNLYQSLHTTVASRFGQYFEIQIRTYEMNKYAEYGIAAHWKYKEGKNTERKTAAKFDTKLGWIQDVVEVEKEITDSHEFLNTLKSDVKQGEIFVFTPKGDVFDLPAEATCVDFAYKIHSAIGNKCVGAKVNNRIVTLSTKLETGDMVEILTSNSAKGPSRDWLKFVKTAQAKAKIRAFFKKEMQAENIKTGRDMLEKEAKRRGYALSDLIENKDAMEQILVRYSLSSLDDMFASIGYGGLTTNQVLLKLVDRYKKDLALKGIPETPVVSDESDRPKKKKIGSAILIEGQDDFLIKLARCCNPLPGDPIIGYASRGTGVSVHRADCPNVKHFEPERLMRAKWANPDDNEVFSAKLRIEALNRNNVLNQIVAVVSGQGMSISGIEAHAKNNADTAMIYLSVQIRNIEDLEYLIKKLEALHDIISVARGN</sequence>
<dbReference type="GO" id="GO:0008728">
    <property type="term" value="F:GTP diphosphokinase activity"/>
    <property type="evidence" value="ECO:0007669"/>
    <property type="project" value="UniProtKB-EC"/>
</dbReference>
<dbReference type="SMART" id="SM00471">
    <property type="entry name" value="HDc"/>
    <property type="match status" value="1"/>
</dbReference>
<dbReference type="FunFam" id="1.10.3210.10:FF:000001">
    <property type="entry name" value="GTP pyrophosphokinase RelA"/>
    <property type="match status" value="1"/>
</dbReference>
<dbReference type="PROSITE" id="PS51831">
    <property type="entry name" value="HD"/>
    <property type="match status" value="1"/>
</dbReference>
<dbReference type="InterPro" id="IPR004811">
    <property type="entry name" value="RelA/Spo_fam"/>
</dbReference>
<dbReference type="Pfam" id="PF04607">
    <property type="entry name" value="RelA_SpoT"/>
    <property type="match status" value="1"/>
</dbReference>
<dbReference type="GO" id="GO:0015969">
    <property type="term" value="P:guanosine tetraphosphate metabolic process"/>
    <property type="evidence" value="ECO:0007669"/>
    <property type="project" value="InterPro"/>
</dbReference>
<dbReference type="InterPro" id="IPR007685">
    <property type="entry name" value="RelA_SpoT"/>
</dbReference>
<dbReference type="InterPro" id="IPR012675">
    <property type="entry name" value="Beta-grasp_dom_sf"/>
</dbReference>
<dbReference type="InterPro" id="IPR006674">
    <property type="entry name" value="HD_domain"/>
</dbReference>
<dbReference type="AlphaFoldDB" id="A0A9D1NAG7"/>
<evidence type="ECO:0000256" key="3">
    <source>
        <dbReference type="ARBA" id="ARBA00048244"/>
    </source>
</evidence>
<evidence type="ECO:0000256" key="1">
    <source>
        <dbReference type="ARBA" id="ARBA00004976"/>
    </source>
</evidence>
<dbReference type="PROSITE" id="PS51880">
    <property type="entry name" value="TGS"/>
    <property type="match status" value="1"/>
</dbReference>
<dbReference type="Gene3D" id="3.10.20.30">
    <property type="match status" value="1"/>
</dbReference>
<evidence type="ECO:0000256" key="2">
    <source>
        <dbReference type="ARBA" id="ARBA00013251"/>
    </source>
</evidence>
<dbReference type="Pfam" id="PF19296">
    <property type="entry name" value="RelA_AH_RIS"/>
    <property type="match status" value="1"/>
</dbReference>
<dbReference type="NCBIfam" id="TIGR00691">
    <property type="entry name" value="spoT_relA"/>
    <property type="match status" value="1"/>
</dbReference>
<dbReference type="PANTHER" id="PTHR21262:SF31">
    <property type="entry name" value="GTP PYROPHOSPHOKINASE"/>
    <property type="match status" value="1"/>
</dbReference>
<dbReference type="InterPro" id="IPR043519">
    <property type="entry name" value="NT_sf"/>
</dbReference>
<dbReference type="SUPFAM" id="SSF55021">
    <property type="entry name" value="ACT-like"/>
    <property type="match status" value="1"/>
</dbReference>
<dbReference type="InterPro" id="IPR003607">
    <property type="entry name" value="HD/PDEase_dom"/>
</dbReference>
<protein>
    <recommendedName>
        <fullName evidence="2">GTP diphosphokinase</fullName>
        <ecNumber evidence="2">2.7.6.5</ecNumber>
    </recommendedName>
</protein>
<evidence type="ECO:0000313" key="8">
    <source>
        <dbReference type="EMBL" id="HIU99517.1"/>
    </source>
</evidence>
<dbReference type="InterPro" id="IPR045865">
    <property type="entry name" value="ACT-like_dom_sf"/>
</dbReference>
<gene>
    <name evidence="8" type="ORF">IAB14_00190</name>
</gene>
<dbReference type="Gene3D" id="1.10.3210.10">
    <property type="entry name" value="Hypothetical protein af1432"/>
    <property type="match status" value="1"/>
</dbReference>
<dbReference type="InterPro" id="IPR045600">
    <property type="entry name" value="RelA/SpoT_AH_RIS"/>
</dbReference>
<dbReference type="Pfam" id="PF13328">
    <property type="entry name" value="HD_4"/>
    <property type="match status" value="1"/>
</dbReference>
<dbReference type="SMART" id="SM00954">
    <property type="entry name" value="RelA_SpoT"/>
    <property type="match status" value="1"/>
</dbReference>
<dbReference type="InterPro" id="IPR002912">
    <property type="entry name" value="ACT_dom"/>
</dbReference>
<dbReference type="PROSITE" id="PS51671">
    <property type="entry name" value="ACT"/>
    <property type="match status" value="1"/>
</dbReference>
<evidence type="ECO:0000259" key="6">
    <source>
        <dbReference type="PROSITE" id="PS51831"/>
    </source>
</evidence>
<feature type="domain" description="ACT" evidence="5">
    <location>
        <begin position="651"/>
        <end position="725"/>
    </location>
</feature>
<dbReference type="InterPro" id="IPR033655">
    <property type="entry name" value="TGS_RelA/SpoT"/>
</dbReference>
<dbReference type="InterPro" id="IPR004095">
    <property type="entry name" value="TGS"/>
</dbReference>
<dbReference type="Proteomes" id="UP000886891">
    <property type="component" value="Unassembled WGS sequence"/>
</dbReference>
<feature type="domain" description="TGS" evidence="7">
    <location>
        <begin position="388"/>
        <end position="449"/>
    </location>
</feature>
<dbReference type="Pfam" id="PF13291">
    <property type="entry name" value="ACT_4"/>
    <property type="match status" value="1"/>
</dbReference>
<dbReference type="CDD" id="cd04876">
    <property type="entry name" value="ACT_RelA-SpoT"/>
    <property type="match status" value="1"/>
</dbReference>
<evidence type="ECO:0000313" key="9">
    <source>
        <dbReference type="Proteomes" id="UP000886891"/>
    </source>
</evidence>
<dbReference type="SUPFAM" id="SSF81271">
    <property type="entry name" value="TGS-like"/>
    <property type="match status" value="1"/>
</dbReference>
<evidence type="ECO:0000256" key="4">
    <source>
        <dbReference type="RuleBase" id="RU003847"/>
    </source>
</evidence>
<comment type="function">
    <text evidence="4">In eubacteria ppGpp (guanosine 3'-diphosphate 5'-diphosphate) is a mediator of the stringent response that coordinates a variety of cellular activities in response to changes in nutritional abundance.</text>
</comment>
<comment type="caution">
    <text evidence="8">The sequence shown here is derived from an EMBL/GenBank/DDBJ whole genome shotgun (WGS) entry which is preliminary data.</text>
</comment>
<comment type="pathway">
    <text evidence="1">Purine metabolism; ppGpp biosynthesis; ppGpp from GTP: step 1/2.</text>
</comment>
<proteinExistence type="inferred from homology"/>
<dbReference type="EMBL" id="DVOH01000003">
    <property type="protein sequence ID" value="HIU99517.1"/>
    <property type="molecule type" value="Genomic_DNA"/>
</dbReference>
<dbReference type="FunFam" id="3.30.460.10:FF:000001">
    <property type="entry name" value="GTP pyrophosphokinase RelA"/>
    <property type="match status" value="1"/>
</dbReference>
<dbReference type="FunFam" id="3.10.20.30:FF:000002">
    <property type="entry name" value="GTP pyrophosphokinase (RelA/SpoT)"/>
    <property type="match status" value="1"/>
</dbReference>
<dbReference type="PANTHER" id="PTHR21262">
    <property type="entry name" value="GUANOSINE-3',5'-BIS DIPHOSPHATE 3'-PYROPHOSPHOHYDROLASE"/>
    <property type="match status" value="1"/>
</dbReference>